<accession>A0ABV5I3Z8</accession>
<dbReference type="Gene3D" id="3.30.450.20">
    <property type="entry name" value="PAS domain"/>
    <property type="match status" value="7"/>
</dbReference>
<dbReference type="Pfam" id="PF02518">
    <property type="entry name" value="HATPase_c"/>
    <property type="match status" value="1"/>
</dbReference>
<dbReference type="InterPro" id="IPR013656">
    <property type="entry name" value="PAS_4"/>
</dbReference>
<evidence type="ECO:0000259" key="7">
    <source>
        <dbReference type="PROSITE" id="PS50109"/>
    </source>
</evidence>
<dbReference type="SMART" id="SM00388">
    <property type="entry name" value="HisKA"/>
    <property type="match status" value="1"/>
</dbReference>
<keyword evidence="12" id="KW-1185">Reference proteome</keyword>
<dbReference type="PROSITE" id="PS50110">
    <property type="entry name" value="RESPONSE_REGULATORY"/>
    <property type="match status" value="1"/>
</dbReference>
<dbReference type="PROSITE" id="PS50113">
    <property type="entry name" value="PAC"/>
    <property type="match status" value="3"/>
</dbReference>
<dbReference type="InterPro" id="IPR001610">
    <property type="entry name" value="PAC"/>
</dbReference>
<dbReference type="InterPro" id="IPR003661">
    <property type="entry name" value="HisK_dim/P_dom"/>
</dbReference>
<dbReference type="SMART" id="SM00091">
    <property type="entry name" value="PAS"/>
    <property type="match status" value="7"/>
</dbReference>
<dbReference type="CDD" id="cd18161">
    <property type="entry name" value="REC_hyHK_blue-like"/>
    <property type="match status" value="1"/>
</dbReference>
<dbReference type="Pfam" id="PF08447">
    <property type="entry name" value="PAS_3"/>
    <property type="match status" value="3"/>
</dbReference>
<feature type="modified residue" description="4-aspartylphosphate" evidence="6">
    <location>
        <position position="1234"/>
    </location>
</feature>
<dbReference type="PROSITE" id="PS50109">
    <property type="entry name" value="HIS_KIN"/>
    <property type="match status" value="1"/>
</dbReference>
<evidence type="ECO:0000259" key="9">
    <source>
        <dbReference type="PROSITE" id="PS50112"/>
    </source>
</evidence>
<proteinExistence type="predicted"/>
<feature type="domain" description="PAS" evidence="9">
    <location>
        <begin position="1"/>
        <end position="68"/>
    </location>
</feature>
<evidence type="ECO:0000256" key="5">
    <source>
        <dbReference type="ARBA" id="ARBA00022777"/>
    </source>
</evidence>
<evidence type="ECO:0000313" key="12">
    <source>
        <dbReference type="Proteomes" id="UP001589670"/>
    </source>
</evidence>
<dbReference type="InterPro" id="IPR052162">
    <property type="entry name" value="Sensor_kinase/Photoreceptor"/>
</dbReference>
<dbReference type="InterPro" id="IPR001789">
    <property type="entry name" value="Sig_transdc_resp-reg_receiver"/>
</dbReference>
<dbReference type="PANTHER" id="PTHR43304">
    <property type="entry name" value="PHYTOCHROME-LIKE PROTEIN CPH1"/>
    <property type="match status" value="1"/>
</dbReference>
<dbReference type="InterPro" id="IPR005467">
    <property type="entry name" value="His_kinase_dom"/>
</dbReference>
<feature type="domain" description="PAS" evidence="9">
    <location>
        <begin position="801"/>
        <end position="873"/>
    </location>
</feature>
<dbReference type="InterPro" id="IPR036890">
    <property type="entry name" value="HATPase_C_sf"/>
</dbReference>
<organism evidence="11 12">
    <name type="scientific">Roseovarius ramblicola</name>
    <dbReference type="NCBI Taxonomy" id="2022336"/>
    <lineage>
        <taxon>Bacteria</taxon>
        <taxon>Pseudomonadati</taxon>
        <taxon>Pseudomonadota</taxon>
        <taxon>Alphaproteobacteria</taxon>
        <taxon>Rhodobacterales</taxon>
        <taxon>Roseobacteraceae</taxon>
        <taxon>Roseovarius</taxon>
    </lineage>
</organism>
<dbReference type="SMART" id="SM00086">
    <property type="entry name" value="PAC"/>
    <property type="match status" value="4"/>
</dbReference>
<dbReference type="Gene3D" id="1.10.287.130">
    <property type="match status" value="1"/>
</dbReference>
<evidence type="ECO:0000256" key="4">
    <source>
        <dbReference type="ARBA" id="ARBA00022679"/>
    </source>
</evidence>
<dbReference type="Gene3D" id="3.40.50.2300">
    <property type="match status" value="1"/>
</dbReference>
<evidence type="ECO:0000256" key="2">
    <source>
        <dbReference type="ARBA" id="ARBA00012438"/>
    </source>
</evidence>
<keyword evidence="3 6" id="KW-0597">Phosphoprotein</keyword>
<dbReference type="SMART" id="SM00387">
    <property type="entry name" value="HATPase_c"/>
    <property type="match status" value="1"/>
</dbReference>
<gene>
    <name evidence="11" type="ORF">ACFFU4_16760</name>
</gene>
<dbReference type="InterPro" id="IPR036097">
    <property type="entry name" value="HisK_dim/P_sf"/>
</dbReference>
<evidence type="ECO:0000259" key="8">
    <source>
        <dbReference type="PROSITE" id="PS50110"/>
    </source>
</evidence>
<feature type="domain" description="PAC" evidence="10">
    <location>
        <begin position="746"/>
        <end position="800"/>
    </location>
</feature>
<protein>
    <recommendedName>
        <fullName evidence="2">histidine kinase</fullName>
        <ecNumber evidence="2">2.7.13.3</ecNumber>
    </recommendedName>
</protein>
<dbReference type="PROSITE" id="PS50112">
    <property type="entry name" value="PAS"/>
    <property type="match status" value="4"/>
</dbReference>
<dbReference type="CDD" id="cd00130">
    <property type="entry name" value="PAS"/>
    <property type="match status" value="4"/>
</dbReference>
<dbReference type="Gene3D" id="2.10.70.100">
    <property type="match status" value="1"/>
</dbReference>
<dbReference type="Pfam" id="PF08448">
    <property type="entry name" value="PAS_4"/>
    <property type="match status" value="1"/>
</dbReference>
<feature type="domain" description="Histidine kinase" evidence="7">
    <location>
        <begin position="942"/>
        <end position="1162"/>
    </location>
</feature>
<evidence type="ECO:0000313" key="11">
    <source>
        <dbReference type="EMBL" id="MFB9151405.1"/>
    </source>
</evidence>
<evidence type="ECO:0000256" key="6">
    <source>
        <dbReference type="PROSITE-ProRule" id="PRU00169"/>
    </source>
</evidence>
<dbReference type="Pfam" id="PF00072">
    <property type="entry name" value="Response_reg"/>
    <property type="match status" value="1"/>
</dbReference>
<feature type="domain" description="PAS" evidence="9">
    <location>
        <begin position="695"/>
        <end position="745"/>
    </location>
</feature>
<reference evidence="11 12" key="1">
    <citation type="submission" date="2024-09" db="EMBL/GenBank/DDBJ databases">
        <authorList>
            <person name="Sun Q."/>
            <person name="Mori K."/>
        </authorList>
    </citation>
    <scope>NUCLEOTIDE SEQUENCE [LARGE SCALE GENOMIC DNA]</scope>
    <source>
        <strain evidence="11 12">CECT 9424</strain>
    </source>
</reference>
<dbReference type="InterPro" id="IPR011006">
    <property type="entry name" value="CheY-like_superfamily"/>
</dbReference>
<feature type="domain" description="PAC" evidence="10">
    <location>
        <begin position="502"/>
        <end position="554"/>
    </location>
</feature>
<keyword evidence="5" id="KW-0418">Kinase</keyword>
<dbReference type="InterPro" id="IPR004358">
    <property type="entry name" value="Sig_transdc_His_kin-like_C"/>
</dbReference>
<dbReference type="Pfam" id="PF13426">
    <property type="entry name" value="PAS_9"/>
    <property type="match status" value="2"/>
</dbReference>
<feature type="domain" description="Response regulatory" evidence="8">
    <location>
        <begin position="1184"/>
        <end position="1300"/>
    </location>
</feature>
<dbReference type="InterPro" id="IPR013655">
    <property type="entry name" value="PAS_fold_3"/>
</dbReference>
<dbReference type="Proteomes" id="UP001589670">
    <property type="component" value="Unassembled WGS sequence"/>
</dbReference>
<dbReference type="SUPFAM" id="SSF47384">
    <property type="entry name" value="Homodimeric domain of signal transducing histidine kinase"/>
    <property type="match status" value="1"/>
</dbReference>
<dbReference type="InterPro" id="IPR000014">
    <property type="entry name" value="PAS"/>
</dbReference>
<comment type="caution">
    <text evidence="11">The sequence shown here is derived from an EMBL/GenBank/DDBJ whole genome shotgun (WGS) entry which is preliminary data.</text>
</comment>
<dbReference type="NCBIfam" id="TIGR00229">
    <property type="entry name" value="sensory_box"/>
    <property type="match status" value="4"/>
</dbReference>
<sequence length="1307" mass="145090">MVGTFDLCPTAILVFEIENFGIVAANAAAARQYGYSKEDLSTMTIMDLRPPEEVPRIAALASRIMDGPDAAGRSRHLNSEGEEFITEVTTQVVEMNGRLCKLAVIHDVTQQVEQEEKAHALSVAATQRSREADATARHFAELFNLAPGRCAIVTPGSFEVVAVSDRYLDAVGMQRAGVIGQPLLGLLAGLAPETGDDPAGRVRESLDRAARTGQDDVIETTGLAFDLPAAGNGSAPDWSVVHMPLKGPDGVVEFVLHCLLADPESDTGTPEDADARELHRALSDNLHGLEAAKLSQRLAEREALLRTTRRLLKVHVWRFDVDRQRLEWTDDLFALFGLPLDTEAPTFDAYVAMVHPEDRDAMIANFEAFMASPDQEFAFAHRIVRPDGQVIYLKGAAERMFENGRTVLSGVVQDVTEEARTRAKAERRDYLVRVAGGLGNIGGWRVDLESRIVEWSPEVARIHEIPETRQVGLQRGLDFYPPEYRDRIAERFNACAEDGTPFDEILQIVTARGNRVWIRVVGEADRDAGGRIVAVIGAFQDLSEVVRIDEERQALRDRLGRTLERMGDAFFTLDPKWRFTYVNQQCEALLRRTRAELLGRNVWSEFPEAAGSRFETEYHHAVESGESVEFSEYFPPLDTWFRVTAHPSSDGLAVYFRDVTRDRLRDQSLRMLNAAVTRMDDILLITEASPIDAPDGPRITYVNSAFERLTGYSAEEAIGQTPRFLQGPETQKDELDRIRAALEQQEHVRAEIINYARDGQKYWIEMDITPLTDAAGKTTHYVALQRDVTEGRKWIEDLRVSEERFRLVTNASKDVIWDWDVRTGSLWWSDKLRTVFGYDPGTTPALASDITACVHPDDAEKVRSGLGRLVEGRKDVWQEEYRFLRADGRVAYIRDRAIVLRDDDGAAMRVIGSMVDVTQEREREAILRHSQKLDAIGQLTGGVAHDFNNLLTVMLNNGDFLVEKLTEREDLRAMAEQIVGAAERGAELTARLLAVARQQPLSPQVTDLNEVVRSIEPLLRRTLGEDMEMEVMLTDDLWLVEIDPGQLEGALLNLTLNARDAMPSGGKLTVETANAWIDAGTASLIDMEEGPFAVVAVTDTGVGMSSQVRDRVLEPFFTTKAEGSGLGLPMVFGFTRQSHGHLKVYSEQGEGTTIKLFFPRSAAREADMSGAPGITEVPAGQGEHILVVEDDPHVRQNVVTMVASLGYRVTAATNAGEALDVLEGSDDIALLFTDIVMPGGMNGHELALAARERRPDLRVLYTSGYTKNAIVHQGRLDPGVDLLSKPYRSQDLAQKLHSVLTDRTPRG</sequence>
<evidence type="ECO:0000256" key="3">
    <source>
        <dbReference type="ARBA" id="ARBA00022553"/>
    </source>
</evidence>
<dbReference type="SMART" id="SM00448">
    <property type="entry name" value="REC"/>
    <property type="match status" value="1"/>
</dbReference>
<dbReference type="SUPFAM" id="SSF52172">
    <property type="entry name" value="CheY-like"/>
    <property type="match status" value="1"/>
</dbReference>
<dbReference type="EMBL" id="JBHMEC010000030">
    <property type="protein sequence ID" value="MFB9151405.1"/>
    <property type="molecule type" value="Genomic_DNA"/>
</dbReference>
<feature type="domain" description="PAC" evidence="10">
    <location>
        <begin position="877"/>
        <end position="929"/>
    </location>
</feature>
<name>A0ABV5I3Z8_9RHOB</name>
<dbReference type="SUPFAM" id="SSF55874">
    <property type="entry name" value="ATPase domain of HSP90 chaperone/DNA topoisomerase II/histidine kinase"/>
    <property type="match status" value="1"/>
</dbReference>
<dbReference type="Gene3D" id="3.30.565.10">
    <property type="entry name" value="Histidine kinase-like ATPase, C-terminal domain"/>
    <property type="match status" value="1"/>
</dbReference>
<dbReference type="InterPro" id="IPR000700">
    <property type="entry name" value="PAS-assoc_C"/>
</dbReference>
<dbReference type="InterPro" id="IPR003594">
    <property type="entry name" value="HATPase_dom"/>
</dbReference>
<evidence type="ECO:0000259" key="10">
    <source>
        <dbReference type="PROSITE" id="PS50113"/>
    </source>
</evidence>
<comment type="catalytic activity">
    <reaction evidence="1">
        <text>ATP + protein L-histidine = ADP + protein N-phospho-L-histidine.</text>
        <dbReference type="EC" id="2.7.13.3"/>
    </reaction>
</comment>
<dbReference type="SUPFAM" id="SSF55785">
    <property type="entry name" value="PYP-like sensor domain (PAS domain)"/>
    <property type="match status" value="6"/>
</dbReference>
<dbReference type="CDD" id="cd00082">
    <property type="entry name" value="HisKA"/>
    <property type="match status" value="1"/>
</dbReference>
<keyword evidence="4" id="KW-0808">Transferase</keyword>
<evidence type="ECO:0000256" key="1">
    <source>
        <dbReference type="ARBA" id="ARBA00000085"/>
    </source>
</evidence>
<dbReference type="PRINTS" id="PR00344">
    <property type="entry name" value="BCTRLSENSOR"/>
</dbReference>
<dbReference type="PANTHER" id="PTHR43304:SF1">
    <property type="entry name" value="PAC DOMAIN-CONTAINING PROTEIN"/>
    <property type="match status" value="1"/>
</dbReference>
<dbReference type="InterPro" id="IPR035965">
    <property type="entry name" value="PAS-like_dom_sf"/>
</dbReference>
<dbReference type="EC" id="2.7.13.3" evidence="2"/>
<feature type="domain" description="PAS" evidence="9">
    <location>
        <begin position="555"/>
        <end position="625"/>
    </location>
</feature>